<accession>A0A1M6L5P1</accession>
<dbReference type="eggNOG" id="ENOG5032Q17">
    <property type="taxonomic scope" value="Bacteria"/>
</dbReference>
<organism evidence="1 2">
    <name type="scientific">Bacteroides stercorirosoris</name>
    <dbReference type="NCBI Taxonomy" id="871324"/>
    <lineage>
        <taxon>Bacteria</taxon>
        <taxon>Pseudomonadati</taxon>
        <taxon>Bacteroidota</taxon>
        <taxon>Bacteroidia</taxon>
        <taxon>Bacteroidales</taxon>
        <taxon>Bacteroidaceae</taxon>
        <taxon>Bacteroides</taxon>
    </lineage>
</organism>
<evidence type="ECO:0000313" key="2">
    <source>
        <dbReference type="Proteomes" id="UP000184192"/>
    </source>
</evidence>
<keyword evidence="2" id="KW-1185">Reference proteome</keyword>
<gene>
    <name evidence="1" type="ORF">SAMN05444350_14436</name>
</gene>
<dbReference type="Proteomes" id="UP000184192">
    <property type="component" value="Unassembled WGS sequence"/>
</dbReference>
<sequence>MKTATYHYRLSDYQGGYTSHTVKVEIIGESDKSYQVKYLEPGSFGQYVGTVKWVRKRNVSNIVETDVAANVRTAPRLEEVRLPYKD</sequence>
<dbReference type="AlphaFoldDB" id="A0A1M6L5P1"/>
<name>A0A1M6L5P1_9BACE</name>
<proteinExistence type="predicted"/>
<dbReference type="EMBL" id="FQZN01000044">
    <property type="protein sequence ID" value="SHJ66530.1"/>
    <property type="molecule type" value="Genomic_DNA"/>
</dbReference>
<evidence type="ECO:0000313" key="1">
    <source>
        <dbReference type="EMBL" id="SHJ66530.1"/>
    </source>
</evidence>
<protein>
    <submittedName>
        <fullName evidence="1">Uncharacterized protein</fullName>
    </submittedName>
</protein>
<reference evidence="2" key="1">
    <citation type="submission" date="2016-11" db="EMBL/GenBank/DDBJ databases">
        <authorList>
            <person name="Varghese N."/>
            <person name="Submissions S."/>
        </authorList>
    </citation>
    <scope>NUCLEOTIDE SEQUENCE [LARGE SCALE GENOMIC DNA]</scope>
    <source>
        <strain evidence="2">DSM 26884</strain>
    </source>
</reference>